<name>A0A7S4DZN7_9EUKA</name>
<proteinExistence type="predicted"/>
<dbReference type="PANTHER" id="PTHR45942">
    <property type="entry name" value="PROTEIN PHOSPATASE 3 REGULATORY SUBUNIT B ALPHA ISOFORM TYPE 1"/>
    <property type="match status" value="1"/>
</dbReference>
<dbReference type="SUPFAM" id="SSF47473">
    <property type="entry name" value="EF-hand"/>
    <property type="match status" value="1"/>
</dbReference>
<evidence type="ECO:0000259" key="4">
    <source>
        <dbReference type="PROSITE" id="PS50222"/>
    </source>
</evidence>
<dbReference type="InterPro" id="IPR011992">
    <property type="entry name" value="EF-hand-dom_pair"/>
</dbReference>
<dbReference type="GO" id="GO:0005509">
    <property type="term" value="F:calcium ion binding"/>
    <property type="evidence" value="ECO:0007669"/>
    <property type="project" value="InterPro"/>
</dbReference>
<evidence type="ECO:0000313" key="5">
    <source>
        <dbReference type="EMBL" id="CAE0680608.1"/>
    </source>
</evidence>
<sequence length="194" mass="22304">MGNQTSLSEKQIEEMKGLTSFSEEDVKKLFKRFRKLDKDHTGGLNVEKFLAIPNLEHNPLVRRVVATFDDDQNGLIDFQEFIKNISIFASKQAEGKDEEKTKFAFRMYDVNNDGYISNGDLFKILKIMVGSNLTDTQLQQLVDRTILQGDKDKDGKLSYAEFVAVCFYLFFPVERITDHSNILDGKIHEHRGET</sequence>
<dbReference type="FunFam" id="1.10.238.10:FF:000001">
    <property type="entry name" value="Calmodulin 1"/>
    <property type="match status" value="1"/>
</dbReference>
<keyword evidence="2" id="KW-0677">Repeat</keyword>
<dbReference type="PROSITE" id="PS50222">
    <property type="entry name" value="EF_HAND_2"/>
    <property type="match status" value="3"/>
</dbReference>
<feature type="domain" description="EF-hand" evidence="4">
    <location>
        <begin position="137"/>
        <end position="172"/>
    </location>
</feature>
<dbReference type="Pfam" id="PF13499">
    <property type="entry name" value="EF-hand_7"/>
    <property type="match status" value="2"/>
</dbReference>
<dbReference type="PRINTS" id="PR00450">
    <property type="entry name" value="RECOVERIN"/>
</dbReference>
<dbReference type="AlphaFoldDB" id="A0A7S4DZN7"/>
<reference evidence="5" key="1">
    <citation type="submission" date="2021-01" db="EMBL/GenBank/DDBJ databases">
        <authorList>
            <person name="Corre E."/>
            <person name="Pelletier E."/>
            <person name="Niang G."/>
            <person name="Scheremetjew M."/>
            <person name="Finn R."/>
            <person name="Kale V."/>
            <person name="Holt S."/>
            <person name="Cochrane G."/>
            <person name="Meng A."/>
            <person name="Brown T."/>
            <person name="Cohen L."/>
        </authorList>
    </citation>
    <scope>NUCLEOTIDE SEQUENCE</scope>
    <source>
        <strain evidence="5">CCCM811</strain>
    </source>
</reference>
<feature type="domain" description="EF-hand" evidence="4">
    <location>
        <begin position="96"/>
        <end position="131"/>
    </location>
</feature>
<organism evidence="5">
    <name type="scientific">Lotharella globosa</name>
    <dbReference type="NCBI Taxonomy" id="91324"/>
    <lineage>
        <taxon>Eukaryota</taxon>
        <taxon>Sar</taxon>
        <taxon>Rhizaria</taxon>
        <taxon>Cercozoa</taxon>
        <taxon>Chlorarachniophyceae</taxon>
        <taxon>Lotharella</taxon>
    </lineage>
</organism>
<feature type="domain" description="EF-hand" evidence="4">
    <location>
        <begin position="56"/>
        <end position="91"/>
    </location>
</feature>
<evidence type="ECO:0000256" key="3">
    <source>
        <dbReference type="ARBA" id="ARBA00022837"/>
    </source>
</evidence>
<keyword evidence="3" id="KW-0106">Calcium</keyword>
<dbReference type="PROSITE" id="PS00018">
    <property type="entry name" value="EF_HAND_1"/>
    <property type="match status" value="3"/>
</dbReference>
<protein>
    <recommendedName>
        <fullName evidence="4">EF-hand domain-containing protein</fullName>
    </recommendedName>
</protein>
<dbReference type="EMBL" id="HBIV01046344">
    <property type="protein sequence ID" value="CAE0680608.1"/>
    <property type="molecule type" value="Transcribed_RNA"/>
</dbReference>
<evidence type="ECO:0000256" key="1">
    <source>
        <dbReference type="ARBA" id="ARBA00022723"/>
    </source>
</evidence>
<evidence type="ECO:0000256" key="2">
    <source>
        <dbReference type="ARBA" id="ARBA00022737"/>
    </source>
</evidence>
<dbReference type="InterPro" id="IPR018247">
    <property type="entry name" value="EF_Hand_1_Ca_BS"/>
</dbReference>
<dbReference type="Gene3D" id="1.10.238.10">
    <property type="entry name" value="EF-hand"/>
    <property type="match status" value="1"/>
</dbReference>
<dbReference type="SMART" id="SM00054">
    <property type="entry name" value="EFh"/>
    <property type="match status" value="4"/>
</dbReference>
<gene>
    <name evidence="5" type="ORF">LGLO00237_LOCUS32394</name>
</gene>
<dbReference type="InterPro" id="IPR002048">
    <property type="entry name" value="EF_hand_dom"/>
</dbReference>
<keyword evidence="1" id="KW-0479">Metal-binding</keyword>
<accession>A0A7S4DZN7</accession>